<proteinExistence type="predicted"/>
<dbReference type="CDD" id="cd08963">
    <property type="entry name" value="L-asparaginase_I"/>
    <property type="match status" value="1"/>
</dbReference>
<sequence length="322" mass="36168">MMKKIALLYMGGTFGCVGEPLTPMPETEFLPKLQNTLPAKYQVDCLAAPLIKDSSACSAADWLLLVQYIQQLKVRYTYFVVIHGTDTLSYAAALLARFLGQSCHVILTGSQYPLLDIQGNAPRVFTDAVDNLYFALEQVSRKPAGVYLAFHQQVFHAQSVMKMHTTELDAFKGIEADQDFPVYKEEISVQDDIIEQAKSFNLISWQLQPQPVEHLIKNLSLLQDEPPHFLILQGFGTGNLAVNQAVIECLQKFQHKGCLPVLATQVPFGSMDQRYAVSSWVKQANILVNNTYSNADLYAKALQIYLKYPSCEQRYQGWSTQS</sequence>
<dbReference type="EMBL" id="VFBM01000005">
    <property type="protein sequence ID" value="TNX92046.1"/>
    <property type="molecule type" value="Genomic_DNA"/>
</dbReference>
<evidence type="ECO:0000313" key="5">
    <source>
        <dbReference type="Proteomes" id="UP000314285"/>
    </source>
</evidence>
<dbReference type="GO" id="GO:0004067">
    <property type="term" value="F:asparaginase activity"/>
    <property type="evidence" value="ECO:0007669"/>
    <property type="project" value="UniProtKB-UniRule"/>
</dbReference>
<dbReference type="InterPro" id="IPR027474">
    <property type="entry name" value="L-asparaginase_N"/>
</dbReference>
<dbReference type="Gene3D" id="3.40.50.40">
    <property type="match status" value="1"/>
</dbReference>
<evidence type="ECO:0000256" key="2">
    <source>
        <dbReference type="PIRSR" id="PIRSR001220-2"/>
    </source>
</evidence>
<dbReference type="InterPro" id="IPR041725">
    <property type="entry name" value="L-asparaginase_I"/>
</dbReference>
<feature type="domain" description="L-asparaginase N-terminal" evidence="3">
    <location>
        <begin position="4"/>
        <end position="191"/>
    </location>
</feature>
<dbReference type="Proteomes" id="UP000314285">
    <property type="component" value="Unassembled WGS sequence"/>
</dbReference>
<gene>
    <name evidence="4" type="ORF">FHY67_07740</name>
</gene>
<reference evidence="4 5" key="1">
    <citation type="submission" date="2019-06" db="EMBL/GenBank/DDBJ databases">
        <title>Genome of Acinetobacter radioresistens APH1, a phenol degrading strain.</title>
        <authorList>
            <person name="Liu Y."/>
        </authorList>
    </citation>
    <scope>NUCLEOTIDE SEQUENCE [LARGE SCALE GENOMIC DNA]</scope>
    <source>
        <strain evidence="4 5">APH1</strain>
    </source>
</reference>
<accession>A0A8H2K1A6</accession>
<evidence type="ECO:0000259" key="3">
    <source>
        <dbReference type="Pfam" id="PF00710"/>
    </source>
</evidence>
<dbReference type="PANTHER" id="PTHR11707:SF28">
    <property type="entry name" value="60 KDA LYSOPHOSPHOLIPASE"/>
    <property type="match status" value="1"/>
</dbReference>
<dbReference type="PANTHER" id="PTHR11707">
    <property type="entry name" value="L-ASPARAGINASE"/>
    <property type="match status" value="1"/>
</dbReference>
<dbReference type="InterPro" id="IPR006034">
    <property type="entry name" value="Asparaginase/glutaminase-like"/>
</dbReference>
<organism evidence="4 5">
    <name type="scientific">Acinetobacter radioresistens</name>
    <dbReference type="NCBI Taxonomy" id="40216"/>
    <lineage>
        <taxon>Bacteria</taxon>
        <taxon>Pseudomonadati</taxon>
        <taxon>Pseudomonadota</taxon>
        <taxon>Gammaproteobacteria</taxon>
        <taxon>Moraxellales</taxon>
        <taxon>Moraxellaceae</taxon>
        <taxon>Acinetobacter</taxon>
    </lineage>
</organism>
<name>A0A8H2K1A6_ACIRA</name>
<dbReference type="PIRSF" id="PIRSF500176">
    <property type="entry name" value="L_ASNase"/>
    <property type="match status" value="1"/>
</dbReference>
<dbReference type="InterPro" id="IPR027473">
    <property type="entry name" value="L-asparaginase_C"/>
</dbReference>
<evidence type="ECO:0000313" key="4">
    <source>
        <dbReference type="EMBL" id="TNX92046.1"/>
    </source>
</evidence>
<feature type="active site" description="O-isoaspartyl threonine intermediate" evidence="1">
    <location>
        <position position="13"/>
    </location>
</feature>
<evidence type="ECO:0000256" key="1">
    <source>
        <dbReference type="PIRSR" id="PIRSR001220-1"/>
    </source>
</evidence>
<dbReference type="Gene3D" id="3.40.50.1170">
    <property type="entry name" value="L-asparaginase, N-terminal domain"/>
    <property type="match status" value="1"/>
</dbReference>
<dbReference type="InterPro" id="IPR036152">
    <property type="entry name" value="Asp/glu_Ase-like_sf"/>
</dbReference>
<comment type="caution">
    <text evidence="4">The sequence shown here is derived from an EMBL/GenBank/DDBJ whole genome shotgun (WGS) entry which is preliminary data.</text>
</comment>
<dbReference type="InterPro" id="IPR037152">
    <property type="entry name" value="L-asparaginase_N_sf"/>
</dbReference>
<dbReference type="SMR" id="A0A8H2K1A6"/>
<feature type="binding site" evidence="2">
    <location>
        <position position="54"/>
    </location>
    <ligand>
        <name>substrate</name>
    </ligand>
</feature>
<dbReference type="PROSITE" id="PS51732">
    <property type="entry name" value="ASN_GLN_ASE_3"/>
    <property type="match status" value="1"/>
</dbReference>
<dbReference type="SMART" id="SM00870">
    <property type="entry name" value="Asparaginase"/>
    <property type="match status" value="1"/>
</dbReference>
<dbReference type="SUPFAM" id="SSF53774">
    <property type="entry name" value="Glutaminase/Asparaginase"/>
    <property type="match status" value="1"/>
</dbReference>
<dbReference type="Pfam" id="PF00710">
    <property type="entry name" value="Asparaginase"/>
    <property type="match status" value="1"/>
</dbReference>
<protein>
    <submittedName>
        <fullName evidence="4">Asparaginase</fullName>
    </submittedName>
</protein>
<dbReference type="AlphaFoldDB" id="A0A8H2K1A6"/>
<dbReference type="PROSITE" id="PS51257">
    <property type="entry name" value="PROKAR_LIPOPROTEIN"/>
    <property type="match status" value="1"/>
</dbReference>
<feature type="binding site" evidence="2">
    <location>
        <begin position="85"/>
        <end position="86"/>
    </location>
    <ligand>
        <name>substrate</name>
    </ligand>
</feature>
<dbReference type="PIRSF" id="PIRSF001220">
    <property type="entry name" value="L-ASNase_gatD"/>
    <property type="match status" value="1"/>
</dbReference>
<dbReference type="SFLD" id="SFLDS00057">
    <property type="entry name" value="Glutaminase/Asparaginase"/>
    <property type="match status" value="1"/>
</dbReference>